<sequence length="343" mass="38334">MSDVALPIFTIISILLIVLPAASHWRAKNVVILVLIMWLAVGNLNTFINRVIWMNRSSNVAPVWCDISVKLMSMVTMGIPCAMFCIAQKLEAIASMRDVSRDASKSFQKKLYEAAICCALPLAYSILTILSQGHRFNIIEGQGCSPAIYLSPVSIVIDYGMPLFMSVLSLIYSVLALKHFIMHKREFESVLERSGNTLSTTKFLRMISFTLVDLLINFPILITGFSKELLYKDVEAYTSWELVHRNFSRVSEYPAYALNNPKGRKFLTVAELSAWMQSKGYHPCFHEDLVPSGRVLPQREPIGEGKCSGEDSPYASIYTPSDRSFVVADNENSMSSSDSAKNS</sequence>
<keyword evidence="6" id="KW-0297">G-protein coupled receptor</keyword>
<evidence type="ECO:0000256" key="2">
    <source>
        <dbReference type="ARBA" id="ARBA00011085"/>
    </source>
</evidence>
<keyword evidence="8 11" id="KW-0675">Receptor</keyword>
<dbReference type="GO" id="GO:0005886">
    <property type="term" value="C:plasma membrane"/>
    <property type="evidence" value="ECO:0007669"/>
    <property type="project" value="TreeGrafter"/>
</dbReference>
<feature type="transmembrane region" description="Helical" evidence="10">
    <location>
        <begin position="159"/>
        <end position="182"/>
    </location>
</feature>
<feature type="transmembrane region" description="Helical" evidence="10">
    <location>
        <begin position="30"/>
        <end position="48"/>
    </location>
</feature>
<dbReference type="InterPro" id="IPR001499">
    <property type="entry name" value="GPCR_STE3"/>
</dbReference>
<evidence type="ECO:0000256" key="6">
    <source>
        <dbReference type="ARBA" id="ARBA00023040"/>
    </source>
</evidence>
<accession>A0AAF0F7U1</accession>
<protein>
    <submittedName>
        <fullName evidence="11">A-factor receptor</fullName>
    </submittedName>
</protein>
<keyword evidence="12" id="KW-1185">Reference proteome</keyword>
<proteinExistence type="inferred from homology"/>
<dbReference type="EMBL" id="CP118375">
    <property type="protein sequence ID" value="WFD41994.1"/>
    <property type="molecule type" value="Genomic_DNA"/>
</dbReference>
<dbReference type="GO" id="GO:0004933">
    <property type="term" value="F:mating-type a-factor pheromone receptor activity"/>
    <property type="evidence" value="ECO:0007669"/>
    <property type="project" value="InterPro"/>
</dbReference>
<dbReference type="PANTHER" id="PTHR28097">
    <property type="entry name" value="PHEROMONE A FACTOR RECEPTOR"/>
    <property type="match status" value="1"/>
</dbReference>
<evidence type="ECO:0000256" key="8">
    <source>
        <dbReference type="ARBA" id="ARBA00023170"/>
    </source>
</evidence>
<dbReference type="Proteomes" id="UP001214628">
    <property type="component" value="Chromosome 1"/>
</dbReference>
<feature type="transmembrane region" description="Helical" evidence="10">
    <location>
        <begin position="6"/>
        <end position="23"/>
    </location>
</feature>
<gene>
    <name evidence="11" type="primary">STE3</name>
    <name evidence="11" type="ORF">MPSI1_000631b</name>
</gene>
<keyword evidence="5 10" id="KW-1133">Transmembrane helix</keyword>
<evidence type="ECO:0000256" key="10">
    <source>
        <dbReference type="SAM" id="Phobius"/>
    </source>
</evidence>
<dbReference type="PRINTS" id="PR00900">
    <property type="entry name" value="PHEROMONEAR"/>
</dbReference>
<keyword evidence="9" id="KW-0807">Transducer</keyword>
<evidence type="ECO:0000313" key="12">
    <source>
        <dbReference type="Proteomes" id="UP001214628"/>
    </source>
</evidence>
<dbReference type="AlphaFoldDB" id="A0AAF0F7U1"/>
<evidence type="ECO:0000256" key="9">
    <source>
        <dbReference type="ARBA" id="ARBA00023224"/>
    </source>
</evidence>
<dbReference type="PRINTS" id="PR00899">
    <property type="entry name" value="GPCRSTE3"/>
</dbReference>
<reference evidence="11" key="1">
    <citation type="submission" date="2023-02" db="EMBL/GenBank/DDBJ databases">
        <title>Mating type loci evolution in Malassezia.</title>
        <authorList>
            <person name="Coelho M.A."/>
        </authorList>
    </citation>
    <scope>NUCLEOTIDE SEQUENCE</scope>
    <source>
        <strain evidence="11">CBS 14136</strain>
    </source>
</reference>
<dbReference type="Pfam" id="PF02076">
    <property type="entry name" value="STE3"/>
    <property type="match status" value="1"/>
</dbReference>
<evidence type="ECO:0000256" key="1">
    <source>
        <dbReference type="ARBA" id="ARBA00004141"/>
    </source>
</evidence>
<evidence type="ECO:0000256" key="4">
    <source>
        <dbReference type="ARBA" id="ARBA00022692"/>
    </source>
</evidence>
<feature type="transmembrane region" description="Helical" evidence="10">
    <location>
        <begin position="111"/>
        <end position="130"/>
    </location>
</feature>
<dbReference type="CDD" id="cd14966">
    <property type="entry name" value="7tmD_STE3"/>
    <property type="match status" value="1"/>
</dbReference>
<evidence type="ECO:0000313" key="11">
    <source>
        <dbReference type="EMBL" id="WFD41994.1"/>
    </source>
</evidence>
<keyword evidence="4 10" id="KW-0812">Transmembrane</keyword>
<evidence type="ECO:0000256" key="5">
    <source>
        <dbReference type="ARBA" id="ARBA00022989"/>
    </source>
</evidence>
<feature type="transmembrane region" description="Helical" evidence="10">
    <location>
        <begin position="68"/>
        <end position="90"/>
    </location>
</feature>
<dbReference type="GO" id="GO:0000750">
    <property type="term" value="P:pheromone-dependent signal transduction involved in conjugation with cellular fusion"/>
    <property type="evidence" value="ECO:0007669"/>
    <property type="project" value="TreeGrafter"/>
</dbReference>
<name>A0AAF0F7U1_9BASI</name>
<comment type="subcellular location">
    <subcellularLocation>
        <location evidence="1">Membrane</location>
        <topology evidence="1">Multi-pass membrane protein</topology>
    </subcellularLocation>
</comment>
<dbReference type="InterPro" id="IPR001546">
    <property type="entry name" value="GPCR_Pheromne_A_rcpt"/>
</dbReference>
<feature type="transmembrane region" description="Helical" evidence="10">
    <location>
        <begin position="203"/>
        <end position="222"/>
    </location>
</feature>
<keyword evidence="3" id="KW-0589">Pheromone response</keyword>
<evidence type="ECO:0000256" key="7">
    <source>
        <dbReference type="ARBA" id="ARBA00023136"/>
    </source>
</evidence>
<organism evidence="11 12">
    <name type="scientific">Malassezia psittaci</name>
    <dbReference type="NCBI Taxonomy" id="1821823"/>
    <lineage>
        <taxon>Eukaryota</taxon>
        <taxon>Fungi</taxon>
        <taxon>Dikarya</taxon>
        <taxon>Basidiomycota</taxon>
        <taxon>Ustilaginomycotina</taxon>
        <taxon>Malasseziomycetes</taxon>
        <taxon>Malasseziales</taxon>
        <taxon>Malasseziaceae</taxon>
        <taxon>Malassezia</taxon>
    </lineage>
</organism>
<comment type="similarity">
    <text evidence="2">Belongs to the G-protein coupled receptor 4 family.</text>
</comment>
<evidence type="ECO:0000256" key="3">
    <source>
        <dbReference type="ARBA" id="ARBA00022507"/>
    </source>
</evidence>
<dbReference type="PANTHER" id="PTHR28097:SF1">
    <property type="entry name" value="PHEROMONE A FACTOR RECEPTOR"/>
    <property type="match status" value="1"/>
</dbReference>
<keyword evidence="7 10" id="KW-0472">Membrane</keyword>